<evidence type="ECO:0000256" key="1">
    <source>
        <dbReference type="SAM" id="MobiDB-lite"/>
    </source>
</evidence>
<keyword evidence="3" id="KW-1185">Reference proteome</keyword>
<feature type="region of interest" description="Disordered" evidence="1">
    <location>
        <begin position="1"/>
        <end position="36"/>
    </location>
</feature>
<name>A0A0E0MBP3_ORYPU</name>
<evidence type="ECO:0000313" key="3">
    <source>
        <dbReference type="Proteomes" id="UP000026962"/>
    </source>
</evidence>
<protein>
    <submittedName>
        <fullName evidence="2">Uncharacterized protein</fullName>
    </submittedName>
</protein>
<dbReference type="HOGENOM" id="CLU_2762188_0_0_1"/>
<evidence type="ECO:0000313" key="2">
    <source>
        <dbReference type="EnsemblPlants" id="OPUNC11G00780.1"/>
    </source>
</evidence>
<reference evidence="2" key="2">
    <citation type="submission" date="2018-05" db="EMBL/GenBank/DDBJ databases">
        <title>OpunRS2 (Oryza punctata Reference Sequence Version 2).</title>
        <authorList>
            <person name="Zhang J."/>
            <person name="Kudrna D."/>
            <person name="Lee S."/>
            <person name="Talag J."/>
            <person name="Welchert J."/>
            <person name="Wing R.A."/>
        </authorList>
    </citation>
    <scope>NUCLEOTIDE SEQUENCE [LARGE SCALE GENOMIC DNA]</scope>
</reference>
<dbReference type="EnsemblPlants" id="OPUNC11G00780.1">
    <property type="protein sequence ID" value="OPUNC11G00780.1"/>
    <property type="gene ID" value="OPUNC11G00780"/>
</dbReference>
<reference evidence="2" key="1">
    <citation type="submission" date="2015-04" db="UniProtKB">
        <authorList>
            <consortium name="EnsemblPlants"/>
        </authorList>
    </citation>
    <scope>IDENTIFICATION</scope>
</reference>
<dbReference type="Proteomes" id="UP000026962">
    <property type="component" value="Chromosome 11"/>
</dbReference>
<sequence length="70" mass="7184">MVQASPVPPGRGCHSGGLTIIASPNPPSPPPSGPSCIEWVGGVGGNSINNKQLKHQGMLKDVLAEKKFVL</sequence>
<accession>A0A0E0MBP3</accession>
<dbReference type="AlphaFoldDB" id="A0A0E0MBP3"/>
<proteinExistence type="predicted"/>
<organism evidence="2">
    <name type="scientific">Oryza punctata</name>
    <name type="common">Red rice</name>
    <dbReference type="NCBI Taxonomy" id="4537"/>
    <lineage>
        <taxon>Eukaryota</taxon>
        <taxon>Viridiplantae</taxon>
        <taxon>Streptophyta</taxon>
        <taxon>Embryophyta</taxon>
        <taxon>Tracheophyta</taxon>
        <taxon>Spermatophyta</taxon>
        <taxon>Magnoliopsida</taxon>
        <taxon>Liliopsida</taxon>
        <taxon>Poales</taxon>
        <taxon>Poaceae</taxon>
        <taxon>BOP clade</taxon>
        <taxon>Oryzoideae</taxon>
        <taxon>Oryzeae</taxon>
        <taxon>Oryzinae</taxon>
        <taxon>Oryza</taxon>
    </lineage>
</organism>
<dbReference type="Gramene" id="OPUNC11G00780.1">
    <property type="protein sequence ID" value="OPUNC11G00780.1"/>
    <property type="gene ID" value="OPUNC11G00780"/>
</dbReference>
<feature type="compositionally biased region" description="Pro residues" evidence="1">
    <location>
        <begin position="24"/>
        <end position="33"/>
    </location>
</feature>